<reference evidence="3 4" key="1">
    <citation type="submission" date="2019-04" db="EMBL/GenBank/DDBJ databases">
        <title>Draft genome sequences of Streptomyces avermitilis ATCC 31267.</title>
        <authorList>
            <person name="Komaki H."/>
            <person name="Tamura T."/>
            <person name="Hosoyama A."/>
        </authorList>
    </citation>
    <scope>NUCLEOTIDE SEQUENCE [LARGE SCALE GENOMIC DNA]</scope>
    <source>
        <strain evidence="3 4">ATCC 31267</strain>
    </source>
</reference>
<evidence type="ECO:0000256" key="1">
    <source>
        <dbReference type="SAM" id="MobiDB-lite"/>
    </source>
</evidence>
<protein>
    <submittedName>
        <fullName evidence="2">Uncharacterized protein</fullName>
    </submittedName>
</protein>
<reference evidence="2 5" key="2">
    <citation type="submission" date="2019-04" db="EMBL/GenBank/DDBJ databases">
        <title>Draft genome sequences of Streptomyces avermitilis NBRC 14893.</title>
        <authorList>
            <person name="Komaki H."/>
            <person name="Tamura T."/>
            <person name="Hosoyama A."/>
        </authorList>
    </citation>
    <scope>NUCLEOTIDE SEQUENCE [LARGE SCALE GENOMIC DNA]</scope>
    <source>
        <strain evidence="2 5">NBRC 14893</strain>
    </source>
</reference>
<comment type="caution">
    <text evidence="2">The sequence shown here is derived from an EMBL/GenBank/DDBJ whole genome shotgun (WGS) entry which is preliminary data.</text>
</comment>
<dbReference type="EMBL" id="BJHX01000001">
    <property type="protein sequence ID" value="GDY68059.1"/>
    <property type="molecule type" value="Genomic_DNA"/>
</dbReference>
<name>A0A4D4M8T8_STRAX</name>
<feature type="region of interest" description="Disordered" evidence="1">
    <location>
        <begin position="33"/>
        <end position="67"/>
    </location>
</feature>
<evidence type="ECO:0000313" key="2">
    <source>
        <dbReference type="EMBL" id="GDY68059.1"/>
    </source>
</evidence>
<sequence>MPWLNRWLRAPHVCEAGFEGAERVHGVARDGELGRVDALPPPGRPHPHPADGQRQQGADSRGGFTRTSNYMVAVKARGAGKPV</sequence>
<dbReference type="Proteomes" id="UP000299211">
    <property type="component" value="Unassembled WGS sequence"/>
</dbReference>
<evidence type="ECO:0000313" key="3">
    <source>
        <dbReference type="EMBL" id="GDY71604.1"/>
    </source>
</evidence>
<dbReference type="Proteomes" id="UP000302139">
    <property type="component" value="Unassembled WGS sequence"/>
</dbReference>
<dbReference type="EMBL" id="BJHY01000001">
    <property type="protein sequence ID" value="GDY71604.1"/>
    <property type="molecule type" value="Genomic_DNA"/>
</dbReference>
<evidence type="ECO:0000313" key="5">
    <source>
        <dbReference type="Proteomes" id="UP000302139"/>
    </source>
</evidence>
<dbReference type="AlphaFoldDB" id="A0A4D4M8T8"/>
<gene>
    <name evidence="2" type="ORF">SAV14893_074520</name>
    <name evidence="3" type="ORF">SAV31267_010890</name>
</gene>
<organism evidence="2 5">
    <name type="scientific">Streptomyces avermitilis</name>
    <dbReference type="NCBI Taxonomy" id="33903"/>
    <lineage>
        <taxon>Bacteria</taxon>
        <taxon>Bacillati</taxon>
        <taxon>Actinomycetota</taxon>
        <taxon>Actinomycetes</taxon>
        <taxon>Kitasatosporales</taxon>
        <taxon>Streptomycetaceae</taxon>
        <taxon>Streptomyces</taxon>
    </lineage>
</organism>
<accession>A0A4D4M8T8</accession>
<evidence type="ECO:0000313" key="4">
    <source>
        <dbReference type="Proteomes" id="UP000299211"/>
    </source>
</evidence>
<proteinExistence type="predicted"/>